<dbReference type="EMBL" id="CAJOBI010341655">
    <property type="protein sequence ID" value="CAF5213749.1"/>
    <property type="molecule type" value="Genomic_DNA"/>
</dbReference>
<protein>
    <submittedName>
        <fullName evidence="1">Uncharacterized protein</fullName>
    </submittedName>
</protein>
<dbReference type="Proteomes" id="UP000676336">
    <property type="component" value="Unassembled WGS sequence"/>
</dbReference>
<comment type="caution">
    <text evidence="1">The sequence shown here is derived from an EMBL/GenBank/DDBJ whole genome shotgun (WGS) entry which is preliminary data.</text>
</comment>
<gene>
    <name evidence="1" type="ORF">SMN809_LOCUS79110</name>
</gene>
<dbReference type="AlphaFoldDB" id="A0A8S3J6R8"/>
<organism evidence="1 2">
    <name type="scientific">Rotaria magnacalcarata</name>
    <dbReference type="NCBI Taxonomy" id="392030"/>
    <lineage>
        <taxon>Eukaryota</taxon>
        <taxon>Metazoa</taxon>
        <taxon>Spiralia</taxon>
        <taxon>Gnathifera</taxon>
        <taxon>Rotifera</taxon>
        <taxon>Eurotatoria</taxon>
        <taxon>Bdelloidea</taxon>
        <taxon>Philodinida</taxon>
        <taxon>Philodinidae</taxon>
        <taxon>Rotaria</taxon>
    </lineage>
</organism>
<evidence type="ECO:0000313" key="1">
    <source>
        <dbReference type="EMBL" id="CAF5213749.1"/>
    </source>
</evidence>
<dbReference type="SUPFAM" id="SSF51126">
    <property type="entry name" value="Pectin lyase-like"/>
    <property type="match status" value="1"/>
</dbReference>
<sequence length="220" mass="25456">SWAGVHIYPTQSKTHLEFVHFDSAGQYDVHKDEIHAGLHIDLLSHPWNLLKNLTFTNNIIGLQINHIHPLNSDYSIIHHSSFQHNYYAGALLRSSFFNFSHCTFTHNVYSAMKFDASYSYSELEQLRINLARTQTTVHSLDLLYDQFYELERNKFAFITTSFGGYNAEDNIVFNTLNIRTDPAFILVIDLIDYNPLSNLNEQLLICEVECHQRLGLTQSL</sequence>
<reference evidence="1" key="1">
    <citation type="submission" date="2021-02" db="EMBL/GenBank/DDBJ databases">
        <authorList>
            <person name="Nowell W R."/>
        </authorList>
    </citation>
    <scope>NUCLEOTIDE SEQUENCE</scope>
</reference>
<dbReference type="InterPro" id="IPR011050">
    <property type="entry name" value="Pectin_lyase_fold/virulence"/>
</dbReference>
<feature type="non-terminal residue" evidence="1">
    <location>
        <position position="220"/>
    </location>
</feature>
<feature type="non-terminal residue" evidence="1">
    <location>
        <position position="1"/>
    </location>
</feature>
<evidence type="ECO:0000313" key="2">
    <source>
        <dbReference type="Proteomes" id="UP000676336"/>
    </source>
</evidence>
<proteinExistence type="predicted"/>
<name>A0A8S3J6R8_9BILA</name>
<accession>A0A8S3J6R8</accession>